<comment type="caution">
    <text evidence="1">The sequence shown here is derived from an EMBL/GenBank/DDBJ whole genome shotgun (WGS) entry which is preliminary data.</text>
</comment>
<evidence type="ECO:0000313" key="1">
    <source>
        <dbReference type="EMBL" id="MBM7589421.1"/>
    </source>
</evidence>
<evidence type="ECO:0000313" key="2">
    <source>
        <dbReference type="Proteomes" id="UP000717624"/>
    </source>
</evidence>
<proteinExistence type="predicted"/>
<accession>A0A938XWY9</accession>
<dbReference type="Proteomes" id="UP000717624">
    <property type="component" value="Unassembled WGS sequence"/>
</dbReference>
<dbReference type="RefSeq" id="WP_204517138.1">
    <property type="nucleotide sequence ID" value="NZ_BAABIN010000015.1"/>
</dbReference>
<reference evidence="1" key="1">
    <citation type="submission" date="2021-01" db="EMBL/GenBank/DDBJ databases">
        <title>Genomic Encyclopedia of Type Strains, Phase IV (KMG-IV): sequencing the most valuable type-strain genomes for metagenomic binning, comparative biology and taxonomic classification.</title>
        <authorList>
            <person name="Goeker M."/>
        </authorList>
    </citation>
    <scope>NUCLEOTIDE SEQUENCE</scope>
    <source>
        <strain evidence="1">DSM 25523</strain>
    </source>
</reference>
<keyword evidence="2" id="KW-1185">Reference proteome</keyword>
<gene>
    <name evidence="1" type="ORF">JOD01_001019</name>
</gene>
<protein>
    <submittedName>
        <fullName evidence="1">Uncharacterized protein</fullName>
    </submittedName>
</protein>
<dbReference type="EMBL" id="JAFBEB010000002">
    <property type="protein sequence ID" value="MBM7589421.1"/>
    <property type="molecule type" value="Genomic_DNA"/>
</dbReference>
<dbReference type="Pfam" id="PF26325">
    <property type="entry name" value="YhjD"/>
    <property type="match status" value="1"/>
</dbReference>
<dbReference type="InterPro" id="IPR058600">
    <property type="entry name" value="YhjD-like"/>
</dbReference>
<organism evidence="1 2">
    <name type="scientific">Brevibacillus fulvus</name>
    <dbReference type="NCBI Taxonomy" id="1125967"/>
    <lineage>
        <taxon>Bacteria</taxon>
        <taxon>Bacillati</taxon>
        <taxon>Bacillota</taxon>
        <taxon>Bacilli</taxon>
        <taxon>Bacillales</taxon>
        <taxon>Paenibacillaceae</taxon>
        <taxon>Brevibacillus</taxon>
    </lineage>
</organism>
<name>A0A938XWY9_9BACL</name>
<sequence length="124" mass="14802">MKQPHPEGNWRELLHECVLFGLLFKAAMADQQRFGALPLKLSYQLVLEELSRWAERRHHQLKRTLKQMGCELLLSRKQGSTYVVQVRVRGYQREAIYSIELLRAECQQQLNLWAKQREEVHYEP</sequence>
<dbReference type="AlphaFoldDB" id="A0A938XWY9"/>